<evidence type="ECO:0000313" key="1">
    <source>
        <dbReference type="EMBL" id="OKH29038.1"/>
    </source>
</evidence>
<keyword evidence="2" id="KW-1185">Reference proteome</keyword>
<accession>A0A1U7HZF5</accession>
<dbReference type="RefSeq" id="WP_073547538.1">
    <property type="nucleotide sequence ID" value="NZ_CAWMVK010000001.1"/>
</dbReference>
<dbReference type="STRING" id="247279.NIES1031_00030"/>
<dbReference type="Gene3D" id="1.10.1740.70">
    <property type="entry name" value="ChaB"/>
    <property type="match status" value="1"/>
</dbReference>
<dbReference type="SUPFAM" id="SSF140376">
    <property type="entry name" value="ChaB-like"/>
    <property type="match status" value="1"/>
</dbReference>
<gene>
    <name evidence="1" type="ORF">NIES1031_00030</name>
</gene>
<sequence length="62" mass="7002">MLYKTNQDLPLEIRASFSESTQDLYRAAYNCAIHWYGDTAKAHKVALSAVRMHSARTTSVLV</sequence>
<dbReference type="InterPro" id="IPR009317">
    <property type="entry name" value="ChaB"/>
</dbReference>
<dbReference type="AlphaFoldDB" id="A0A1U7HZF5"/>
<organism evidence="1 2">
    <name type="scientific">Chroogloeocystis siderophila 5.2 s.c.1</name>
    <dbReference type="NCBI Taxonomy" id="247279"/>
    <lineage>
        <taxon>Bacteria</taxon>
        <taxon>Bacillati</taxon>
        <taxon>Cyanobacteriota</taxon>
        <taxon>Cyanophyceae</taxon>
        <taxon>Oscillatoriophycideae</taxon>
        <taxon>Chroococcales</taxon>
        <taxon>Chroococcaceae</taxon>
        <taxon>Chroogloeocystis</taxon>
    </lineage>
</organism>
<comment type="caution">
    <text evidence="1">The sequence shown here is derived from an EMBL/GenBank/DDBJ whole genome shotgun (WGS) entry which is preliminary data.</text>
</comment>
<proteinExistence type="predicted"/>
<dbReference type="Proteomes" id="UP000185984">
    <property type="component" value="Unassembled WGS sequence"/>
</dbReference>
<evidence type="ECO:0000313" key="2">
    <source>
        <dbReference type="Proteomes" id="UP000185984"/>
    </source>
</evidence>
<dbReference type="OrthoDB" id="532193at2"/>
<dbReference type="Pfam" id="PF06150">
    <property type="entry name" value="ChaB"/>
    <property type="match status" value="1"/>
</dbReference>
<protein>
    <submittedName>
        <fullName evidence="1">Cation transport regulator ChaB</fullName>
    </submittedName>
</protein>
<name>A0A1U7HZF5_9CHRO</name>
<dbReference type="InterPro" id="IPR037205">
    <property type="entry name" value="ChaB_sf"/>
</dbReference>
<reference evidence="1 2" key="1">
    <citation type="submission" date="2016-11" db="EMBL/GenBank/DDBJ databases">
        <title>Draft Genome Sequences of Nine Cyanobacterial Strains from Diverse Habitats.</title>
        <authorList>
            <person name="Zhu T."/>
            <person name="Hou S."/>
            <person name="Lu X."/>
            <person name="Hess W.R."/>
        </authorList>
    </citation>
    <scope>NUCLEOTIDE SEQUENCE [LARGE SCALE GENOMIC DNA]</scope>
    <source>
        <strain evidence="1 2">5.2 s.c.1</strain>
    </source>
</reference>
<dbReference type="EMBL" id="MRCC01000001">
    <property type="protein sequence ID" value="OKH29038.1"/>
    <property type="molecule type" value="Genomic_DNA"/>
</dbReference>